<dbReference type="InterPro" id="IPR046357">
    <property type="entry name" value="PPIase_dom_sf"/>
</dbReference>
<dbReference type="PROSITE" id="PS50059">
    <property type="entry name" value="FKBP_PPIASE"/>
    <property type="match status" value="1"/>
</dbReference>
<keyword evidence="4" id="KW-0963">Cytoplasm</keyword>
<dbReference type="Proteomes" id="UP000051634">
    <property type="component" value="Unassembled WGS sequence"/>
</dbReference>
<evidence type="ECO:0000313" key="15">
    <source>
        <dbReference type="Proteomes" id="UP000051634"/>
    </source>
</evidence>
<comment type="similarity">
    <text evidence="3 10">Belongs to the FKBP-type PPIase family.</text>
</comment>
<evidence type="ECO:0000259" key="11">
    <source>
        <dbReference type="PROSITE" id="PS50059"/>
    </source>
</evidence>
<dbReference type="AlphaFoldDB" id="A0A0T5Z9E3"/>
<protein>
    <recommendedName>
        <fullName evidence="10">Peptidyl-prolyl cis-trans isomerase</fullName>
        <ecNumber evidence="10">5.2.1.8</ecNumber>
    </recommendedName>
</protein>
<evidence type="ECO:0000256" key="7">
    <source>
        <dbReference type="ARBA" id="ARBA00023235"/>
    </source>
</evidence>
<dbReference type="PANTHER" id="PTHR47861">
    <property type="entry name" value="FKBP-TYPE PEPTIDYL-PROLYL CIS-TRANS ISOMERASE SLYD"/>
    <property type="match status" value="1"/>
</dbReference>
<dbReference type="InterPro" id="IPR001179">
    <property type="entry name" value="PPIase_FKBP_dom"/>
</dbReference>
<evidence type="ECO:0000256" key="8">
    <source>
        <dbReference type="ARBA" id="ARBA00037071"/>
    </source>
</evidence>
<keyword evidence="7 9" id="KW-0413">Isomerase</keyword>
<evidence type="ECO:0000256" key="9">
    <source>
        <dbReference type="PROSITE-ProRule" id="PRU00277"/>
    </source>
</evidence>
<dbReference type="Proteomes" id="UP000051276">
    <property type="component" value="Unassembled WGS sequence"/>
</dbReference>
<evidence type="ECO:0000313" key="13">
    <source>
        <dbReference type="EMBL" id="KRT59206.1"/>
    </source>
</evidence>
<dbReference type="Gene3D" id="3.10.50.40">
    <property type="match status" value="1"/>
</dbReference>
<dbReference type="EMBL" id="LMXI01000192">
    <property type="protein sequence ID" value="KRT59206.1"/>
    <property type="molecule type" value="Genomic_DNA"/>
</dbReference>
<comment type="catalytic activity">
    <reaction evidence="1 9 10">
        <text>[protein]-peptidylproline (omega=180) = [protein]-peptidylproline (omega=0)</text>
        <dbReference type="Rhea" id="RHEA:16237"/>
        <dbReference type="Rhea" id="RHEA-COMP:10747"/>
        <dbReference type="Rhea" id="RHEA-COMP:10748"/>
        <dbReference type="ChEBI" id="CHEBI:83833"/>
        <dbReference type="ChEBI" id="CHEBI:83834"/>
        <dbReference type="EC" id="5.2.1.8"/>
    </reaction>
</comment>
<dbReference type="PANTHER" id="PTHR47861:SF3">
    <property type="entry name" value="FKBP-TYPE PEPTIDYL-PROLYL CIS-TRANS ISOMERASE SLYD"/>
    <property type="match status" value="1"/>
</dbReference>
<dbReference type="GO" id="GO:0005737">
    <property type="term" value="C:cytoplasm"/>
    <property type="evidence" value="ECO:0007669"/>
    <property type="project" value="UniProtKB-SubCell"/>
</dbReference>
<gene>
    <name evidence="12" type="ORF">Ga0074115_10340</name>
    <name evidence="13" type="ORF">Ga0076813_15022</name>
</gene>
<evidence type="ECO:0000256" key="4">
    <source>
        <dbReference type="ARBA" id="ARBA00022490"/>
    </source>
</evidence>
<organism evidence="13 14">
    <name type="scientific">endosymbiont of Ridgeia piscesae</name>
    <dbReference type="NCBI Taxonomy" id="54398"/>
    <lineage>
        <taxon>Bacteria</taxon>
        <taxon>Pseudomonadati</taxon>
        <taxon>Pseudomonadota</taxon>
        <taxon>Gammaproteobacteria</taxon>
        <taxon>sulfur-oxidizing symbionts</taxon>
    </lineage>
</organism>
<name>A0A0T5Z9E3_9GAMM</name>
<sequence>MQVTKDKVVTIEYTMTDKEGAVVDTTDNGEPLSFIQGKESLLAAIEAAIEGRDVGEKLSIVLEPEQAYGHRDESLIRKVPRSHVNVSGDLEVGLKLRGRNGSNVTPITVVEFDDETVTLDANNPLAGATLGVKLVIVEVRDAIDEELKSGRVQDMEAIYEKERVDGVVVEFKL</sequence>
<accession>A0A0T5Z9E3</accession>
<proteinExistence type="inferred from homology"/>
<comment type="subcellular location">
    <subcellularLocation>
        <location evidence="2">Cytoplasm</location>
    </subcellularLocation>
</comment>
<dbReference type="OrthoDB" id="9808891at2"/>
<keyword evidence="15" id="KW-1185">Reference proteome</keyword>
<dbReference type="SUPFAM" id="SSF54534">
    <property type="entry name" value="FKBP-like"/>
    <property type="match status" value="1"/>
</dbReference>
<comment type="function">
    <text evidence="8">Also involved in hydrogenase metallocenter assembly, probably by participating in the nickel insertion step. This function in hydrogenase biosynthesis requires chaperone activity and the presence of the metal-binding domain, but not PPIase activity.</text>
</comment>
<feature type="domain" description="PPIase FKBP-type" evidence="11">
    <location>
        <begin position="6"/>
        <end position="80"/>
    </location>
</feature>
<dbReference type="RefSeq" id="WP_057955026.1">
    <property type="nucleotide sequence ID" value="NZ_KQ556867.1"/>
</dbReference>
<keyword evidence="5 9" id="KW-0697">Rotamase</keyword>
<comment type="caution">
    <text evidence="13">The sequence shown here is derived from an EMBL/GenBank/DDBJ whole genome shotgun (WGS) entry which is preliminary data.</text>
</comment>
<evidence type="ECO:0000313" key="14">
    <source>
        <dbReference type="Proteomes" id="UP000051276"/>
    </source>
</evidence>
<evidence type="ECO:0000256" key="3">
    <source>
        <dbReference type="ARBA" id="ARBA00006577"/>
    </source>
</evidence>
<keyword evidence="6" id="KW-0143">Chaperone</keyword>
<dbReference type="GO" id="GO:0042026">
    <property type="term" value="P:protein refolding"/>
    <property type="evidence" value="ECO:0007669"/>
    <property type="project" value="UniProtKB-ARBA"/>
</dbReference>
<dbReference type="EC" id="5.2.1.8" evidence="10"/>
<evidence type="ECO:0000313" key="12">
    <source>
        <dbReference type="EMBL" id="KRT54143.1"/>
    </source>
</evidence>
<dbReference type="Pfam" id="PF00254">
    <property type="entry name" value="FKBP_C"/>
    <property type="match status" value="1"/>
</dbReference>
<dbReference type="EMBL" id="LDXT01000093">
    <property type="protein sequence ID" value="KRT54143.1"/>
    <property type="molecule type" value="Genomic_DNA"/>
</dbReference>
<evidence type="ECO:0000256" key="5">
    <source>
        <dbReference type="ARBA" id="ARBA00023110"/>
    </source>
</evidence>
<dbReference type="GO" id="GO:0003755">
    <property type="term" value="F:peptidyl-prolyl cis-trans isomerase activity"/>
    <property type="evidence" value="ECO:0007669"/>
    <property type="project" value="UniProtKB-UniRule"/>
</dbReference>
<dbReference type="STRING" id="54398.Ga0074115_10340"/>
<evidence type="ECO:0000256" key="6">
    <source>
        <dbReference type="ARBA" id="ARBA00023186"/>
    </source>
</evidence>
<reference evidence="14 15" key="1">
    <citation type="submission" date="2015-11" db="EMBL/GenBank/DDBJ databases">
        <title>The genome of Candidatus Endoriftia persephone in Ridgeia piscesae and population structure of the North Eastern Pacific vestimentiferan symbionts.</title>
        <authorList>
            <person name="Perez M."/>
            <person name="Juniper K.S."/>
        </authorList>
    </citation>
    <scope>NUCLEOTIDE SEQUENCE [LARGE SCALE GENOMIC DNA]</scope>
    <source>
        <strain evidence="13">Ind10</strain>
        <strain evidence="12">Ind11</strain>
    </source>
</reference>
<evidence type="ECO:0000256" key="2">
    <source>
        <dbReference type="ARBA" id="ARBA00004496"/>
    </source>
</evidence>
<evidence type="ECO:0000256" key="10">
    <source>
        <dbReference type="RuleBase" id="RU003915"/>
    </source>
</evidence>
<evidence type="ECO:0000256" key="1">
    <source>
        <dbReference type="ARBA" id="ARBA00000971"/>
    </source>
</evidence>